<accession>A0ABQ4T6W4</accession>
<evidence type="ECO:0000313" key="7">
    <source>
        <dbReference type="EMBL" id="GJE26756.1"/>
    </source>
</evidence>
<keyword evidence="1" id="KW-0805">Transcription regulation</keyword>
<dbReference type="RefSeq" id="WP_238310630.1">
    <property type="nucleotide sequence ID" value="NZ_BPQV01000004.1"/>
</dbReference>
<evidence type="ECO:0000256" key="4">
    <source>
        <dbReference type="SAM" id="MobiDB-lite"/>
    </source>
</evidence>
<dbReference type="PANTHER" id="PTHR30136:SF24">
    <property type="entry name" value="HTH-TYPE TRANSCRIPTIONAL REPRESSOR ALLR"/>
    <property type="match status" value="1"/>
</dbReference>
<dbReference type="EMBL" id="BPQV01000004">
    <property type="protein sequence ID" value="GJE26756.1"/>
    <property type="molecule type" value="Genomic_DNA"/>
</dbReference>
<sequence>MTAQSKQRGRKAAADQAASEAPAPKGALPSAIDPGSLRGMDRSFAVLELLAQAPARVVDVTRALDLPWATVHRTIVQLEKAQFLRRDPETSRYQIGPRLWHIGSAYLSNHRVLTAATPYLAKLSELDGIALQVVERIGWQSVVIYSHQHVDEDITKAHYGYHFPLHCASKGHVLLANEPPAFIDAYLARPLERLTPETVTDPVAVRAILEEVRASDFALTVGDVQLFAASMAAPIRDATGQTVAALCFVFRKNLLKSDARRETLREQIGHAAHSISLDLGWRHGR</sequence>
<feature type="compositionally biased region" description="Low complexity" evidence="4">
    <location>
        <begin position="14"/>
        <end position="23"/>
    </location>
</feature>
<comment type="caution">
    <text evidence="7">The sequence shown here is derived from an EMBL/GenBank/DDBJ whole genome shotgun (WGS) entry which is preliminary data.</text>
</comment>
<dbReference type="Pfam" id="PF01614">
    <property type="entry name" value="IclR_C"/>
    <property type="match status" value="1"/>
</dbReference>
<keyword evidence="8" id="KW-1185">Reference proteome</keyword>
<reference evidence="7" key="1">
    <citation type="journal article" date="2021" name="Front. Microbiol.">
        <title>Comprehensive Comparative Genomics and Phenotyping of Methylobacterium Species.</title>
        <authorList>
            <person name="Alessa O."/>
            <person name="Ogura Y."/>
            <person name="Fujitani Y."/>
            <person name="Takami H."/>
            <person name="Hayashi T."/>
            <person name="Sahin N."/>
            <person name="Tani A."/>
        </authorList>
    </citation>
    <scope>NUCLEOTIDE SEQUENCE</scope>
    <source>
        <strain evidence="7">NBRC 15689</strain>
    </source>
</reference>
<reference evidence="7" key="2">
    <citation type="submission" date="2021-08" db="EMBL/GenBank/DDBJ databases">
        <authorList>
            <person name="Tani A."/>
            <person name="Ola A."/>
            <person name="Ogura Y."/>
            <person name="Katsura K."/>
            <person name="Hayashi T."/>
        </authorList>
    </citation>
    <scope>NUCLEOTIDE SEQUENCE</scope>
    <source>
        <strain evidence="7">NBRC 15689</strain>
    </source>
</reference>
<evidence type="ECO:0000259" key="6">
    <source>
        <dbReference type="PROSITE" id="PS51078"/>
    </source>
</evidence>
<evidence type="ECO:0000313" key="8">
    <source>
        <dbReference type="Proteomes" id="UP001055156"/>
    </source>
</evidence>
<dbReference type="Gene3D" id="1.10.10.10">
    <property type="entry name" value="Winged helix-like DNA-binding domain superfamily/Winged helix DNA-binding domain"/>
    <property type="match status" value="1"/>
</dbReference>
<dbReference type="SUPFAM" id="SSF55781">
    <property type="entry name" value="GAF domain-like"/>
    <property type="match status" value="1"/>
</dbReference>
<dbReference type="InterPro" id="IPR029016">
    <property type="entry name" value="GAF-like_dom_sf"/>
</dbReference>
<gene>
    <name evidence="7" type="primary">allR</name>
    <name evidence="7" type="ORF">LKMONMHP_1607</name>
</gene>
<dbReference type="PROSITE" id="PS51078">
    <property type="entry name" value="ICLR_ED"/>
    <property type="match status" value="1"/>
</dbReference>
<evidence type="ECO:0000256" key="1">
    <source>
        <dbReference type="ARBA" id="ARBA00023015"/>
    </source>
</evidence>
<protein>
    <submittedName>
        <fullName evidence="7">HTH-type transcriptional repressor AllR</fullName>
    </submittedName>
</protein>
<organism evidence="7 8">
    <name type="scientific">Methylobacterium organophilum</name>
    <dbReference type="NCBI Taxonomy" id="410"/>
    <lineage>
        <taxon>Bacteria</taxon>
        <taxon>Pseudomonadati</taxon>
        <taxon>Pseudomonadota</taxon>
        <taxon>Alphaproteobacteria</taxon>
        <taxon>Hyphomicrobiales</taxon>
        <taxon>Methylobacteriaceae</taxon>
        <taxon>Methylobacterium</taxon>
    </lineage>
</organism>
<feature type="domain" description="HTH iclR-type" evidence="5">
    <location>
        <begin position="37"/>
        <end position="97"/>
    </location>
</feature>
<name>A0ABQ4T6W4_METOR</name>
<feature type="domain" description="IclR-ED" evidence="6">
    <location>
        <begin position="98"/>
        <end position="281"/>
    </location>
</feature>
<feature type="region of interest" description="Disordered" evidence="4">
    <location>
        <begin position="1"/>
        <end position="32"/>
    </location>
</feature>
<dbReference type="InterPro" id="IPR036390">
    <property type="entry name" value="WH_DNA-bd_sf"/>
</dbReference>
<dbReference type="SMART" id="SM00346">
    <property type="entry name" value="HTH_ICLR"/>
    <property type="match status" value="1"/>
</dbReference>
<keyword evidence="2" id="KW-0238">DNA-binding</keyword>
<dbReference type="Pfam" id="PF09339">
    <property type="entry name" value="HTH_IclR"/>
    <property type="match status" value="1"/>
</dbReference>
<evidence type="ECO:0000259" key="5">
    <source>
        <dbReference type="PROSITE" id="PS51077"/>
    </source>
</evidence>
<evidence type="ECO:0000256" key="2">
    <source>
        <dbReference type="ARBA" id="ARBA00023125"/>
    </source>
</evidence>
<dbReference type="Gene3D" id="3.30.450.40">
    <property type="match status" value="1"/>
</dbReference>
<dbReference type="InterPro" id="IPR005471">
    <property type="entry name" value="Tscrpt_reg_IclR_N"/>
</dbReference>
<keyword evidence="3" id="KW-0804">Transcription</keyword>
<dbReference type="InterPro" id="IPR014757">
    <property type="entry name" value="Tscrpt_reg_IclR_C"/>
</dbReference>
<dbReference type="PANTHER" id="PTHR30136">
    <property type="entry name" value="HELIX-TURN-HELIX TRANSCRIPTIONAL REGULATOR, ICLR FAMILY"/>
    <property type="match status" value="1"/>
</dbReference>
<dbReference type="SUPFAM" id="SSF46785">
    <property type="entry name" value="Winged helix' DNA-binding domain"/>
    <property type="match status" value="1"/>
</dbReference>
<dbReference type="Proteomes" id="UP001055156">
    <property type="component" value="Unassembled WGS sequence"/>
</dbReference>
<dbReference type="InterPro" id="IPR050707">
    <property type="entry name" value="HTH_MetabolicPath_Reg"/>
</dbReference>
<dbReference type="PROSITE" id="PS51077">
    <property type="entry name" value="HTH_ICLR"/>
    <property type="match status" value="1"/>
</dbReference>
<dbReference type="InterPro" id="IPR036388">
    <property type="entry name" value="WH-like_DNA-bd_sf"/>
</dbReference>
<evidence type="ECO:0000256" key="3">
    <source>
        <dbReference type="ARBA" id="ARBA00023163"/>
    </source>
</evidence>
<proteinExistence type="predicted"/>